<dbReference type="Proteomes" id="UP001159663">
    <property type="component" value="Unassembled WGS sequence"/>
</dbReference>
<dbReference type="RefSeq" id="WP_280534946.1">
    <property type="nucleotide sequence ID" value="NZ_JAKMYX010000266.1"/>
</dbReference>
<keyword evidence="2" id="KW-0812">Transmembrane</keyword>
<evidence type="ECO:0000313" key="5">
    <source>
        <dbReference type="Proteomes" id="UP001159663"/>
    </source>
</evidence>
<dbReference type="AlphaFoldDB" id="A0AA43K051"/>
<dbReference type="EMBL" id="JAKMYX010000266">
    <property type="protein sequence ID" value="MDH5924600.1"/>
    <property type="molecule type" value="Genomic_DNA"/>
</dbReference>
<evidence type="ECO:0000256" key="2">
    <source>
        <dbReference type="SAM" id="Phobius"/>
    </source>
</evidence>
<dbReference type="GO" id="GO:0016776">
    <property type="term" value="F:phosphotransferase activity, phosphate group as acceptor"/>
    <property type="evidence" value="ECO:0007669"/>
    <property type="project" value="TreeGrafter"/>
</dbReference>
<keyword evidence="2" id="KW-1133">Transmembrane helix</keyword>
<evidence type="ECO:0000256" key="1">
    <source>
        <dbReference type="ARBA" id="ARBA00038481"/>
    </source>
</evidence>
<feature type="non-terminal residue" evidence="4">
    <location>
        <position position="1"/>
    </location>
</feature>
<gene>
    <name evidence="4" type="ORF">L8R85_26865</name>
</gene>
<feature type="transmembrane region" description="Helical" evidence="2">
    <location>
        <begin position="99"/>
        <end position="119"/>
    </location>
</feature>
<dbReference type="InterPro" id="IPR000917">
    <property type="entry name" value="Sulfatase_N"/>
</dbReference>
<name>A0AA43K051_VIBSP</name>
<keyword evidence="4" id="KW-0378">Hydrolase</keyword>
<sequence length="480" mass="54919">WFTLSILSLNMLFIATIIAFVGNRFVFLLLTVIMTFDFYLRLNSLSLDLGVLGSVLESNRGEAIEHIKSISAITYVKIIVFFILVFLSFHITLGKVGKSFSLIMLILFSSILITKFYSLHNNKKTTYINEEYLKTIHHEVWFSFLGLITVIKPISLYYELSLLEGGKSVISSKWENVHTNKVLKDIYIVNIGESVIKNYYPSYNEKNGKIKGAAIFNGVISPSVVTYFSVPRILSKSLDVNRHDKSLNVIDLANDAGMKSYWISNQAKIGQYETQVSAIASRAHYQYYKNTSYDKAEPDNILLPEVLKAIREETKKPKVIFIHTMGSHYDFCKRFDGEVSLKPSDNKYLVCYSKSVAYGVAFIEKLRDLLTMYDKTYKIIYFSDHGLTSVNAPPYLIHGTGSHFSRQAVEVPFVTMSDDTQETKTHSVKYNLRDFSDTFAQWIGIDSEQTEQHKSIFNTEYIGKEYDSVLTSEFKVRKID</sequence>
<dbReference type="Gene3D" id="3.40.720.10">
    <property type="entry name" value="Alkaline Phosphatase, subunit A"/>
    <property type="match status" value="1"/>
</dbReference>
<accession>A0AA43K051</accession>
<comment type="caution">
    <text evidence="4">The sequence shown here is derived from an EMBL/GenBank/DDBJ whole genome shotgun (WGS) entry which is preliminary data.</text>
</comment>
<feature type="domain" description="Sulfatase N-terminal" evidence="3">
    <location>
        <begin position="214"/>
        <end position="445"/>
    </location>
</feature>
<comment type="similarity">
    <text evidence="1">Belongs to the phosphoethanolamine transferase family.</text>
</comment>
<dbReference type="InterPro" id="IPR040423">
    <property type="entry name" value="PEA_transferase"/>
</dbReference>
<feature type="transmembrane region" description="Helical" evidence="2">
    <location>
        <begin position="74"/>
        <end position="93"/>
    </location>
</feature>
<dbReference type="InterPro" id="IPR017850">
    <property type="entry name" value="Alkaline_phosphatase_core_sf"/>
</dbReference>
<dbReference type="GO" id="GO:0009244">
    <property type="term" value="P:lipopolysaccharide core region biosynthetic process"/>
    <property type="evidence" value="ECO:0007669"/>
    <property type="project" value="TreeGrafter"/>
</dbReference>
<keyword evidence="2" id="KW-0472">Membrane</keyword>
<dbReference type="Pfam" id="PF00884">
    <property type="entry name" value="Sulfatase"/>
    <property type="match status" value="1"/>
</dbReference>
<dbReference type="SUPFAM" id="SSF53649">
    <property type="entry name" value="Alkaline phosphatase-like"/>
    <property type="match status" value="1"/>
</dbReference>
<feature type="transmembrane region" description="Helical" evidence="2">
    <location>
        <begin position="12"/>
        <end position="36"/>
    </location>
</feature>
<evidence type="ECO:0000313" key="4">
    <source>
        <dbReference type="EMBL" id="MDH5924600.1"/>
    </source>
</evidence>
<dbReference type="PANTHER" id="PTHR30443:SF4">
    <property type="entry name" value="PHOSPHOETHANOLAMINE TRANSFERASE OPGE-RELATED"/>
    <property type="match status" value="1"/>
</dbReference>
<dbReference type="GO" id="GO:0016787">
    <property type="term" value="F:hydrolase activity"/>
    <property type="evidence" value="ECO:0007669"/>
    <property type="project" value="UniProtKB-KW"/>
</dbReference>
<evidence type="ECO:0000259" key="3">
    <source>
        <dbReference type="Pfam" id="PF00884"/>
    </source>
</evidence>
<reference evidence="4" key="1">
    <citation type="submission" date="2022-01" db="EMBL/GenBank/DDBJ databases">
        <title>Vibrio aestuarianus Clade A and Clade B isolates are associated with Pacific oyster (Crassostrea gigas) disease outbreaks across Ireland.</title>
        <authorList>
            <person name="Coyle N."/>
            <person name="O'Toole C."/>
            <person name="Thomas J.C.L."/>
            <person name="Ryder D."/>
            <person name="Cheslett D."/>
            <person name="Feist S."/>
            <person name="Bean T."/>
            <person name="Joseph A."/>
            <person name="Waina A."/>
            <person name="Feil E."/>
            <person name="Verner-Jeffreys D.W."/>
        </authorList>
    </citation>
    <scope>NUCLEOTIDE SEQUENCE</scope>
    <source>
        <strain evidence="4">S/17/14 A</strain>
    </source>
</reference>
<proteinExistence type="inferred from homology"/>
<organism evidence="4 5">
    <name type="scientific">Vibrio splendidus</name>
    <dbReference type="NCBI Taxonomy" id="29497"/>
    <lineage>
        <taxon>Bacteria</taxon>
        <taxon>Pseudomonadati</taxon>
        <taxon>Pseudomonadota</taxon>
        <taxon>Gammaproteobacteria</taxon>
        <taxon>Vibrionales</taxon>
        <taxon>Vibrionaceae</taxon>
        <taxon>Vibrio</taxon>
    </lineage>
</organism>
<dbReference type="GO" id="GO:0005886">
    <property type="term" value="C:plasma membrane"/>
    <property type="evidence" value="ECO:0007669"/>
    <property type="project" value="UniProtKB-SubCell"/>
</dbReference>
<protein>
    <submittedName>
        <fullName evidence="4">Sulfatase-like hydrolase/transferase</fullName>
    </submittedName>
</protein>
<feature type="transmembrane region" description="Helical" evidence="2">
    <location>
        <begin position="140"/>
        <end position="158"/>
    </location>
</feature>
<dbReference type="PANTHER" id="PTHR30443">
    <property type="entry name" value="INNER MEMBRANE PROTEIN"/>
    <property type="match status" value="1"/>
</dbReference>